<keyword evidence="3 5" id="KW-0032">Aminotransferase</keyword>
<dbReference type="SUPFAM" id="SSF53383">
    <property type="entry name" value="PLP-dependent transferases"/>
    <property type="match status" value="1"/>
</dbReference>
<dbReference type="EC" id="2.6.1.-" evidence="3"/>
<evidence type="ECO:0000256" key="3">
    <source>
        <dbReference type="RuleBase" id="RU000481"/>
    </source>
</evidence>
<dbReference type="RefSeq" id="WP_165048523.1">
    <property type="nucleotide sequence ID" value="NZ_JAALFE010000005.1"/>
</dbReference>
<dbReference type="InterPro" id="IPR004838">
    <property type="entry name" value="NHTrfase_class1_PyrdxlP-BS"/>
</dbReference>
<dbReference type="Gene3D" id="3.40.640.10">
    <property type="entry name" value="Type I PLP-dependent aspartate aminotransferase-like (Major domain)"/>
    <property type="match status" value="1"/>
</dbReference>
<dbReference type="InterPro" id="IPR015424">
    <property type="entry name" value="PyrdxlP-dep_Trfase"/>
</dbReference>
<comment type="cofactor">
    <cofactor evidence="1 3">
        <name>pyridoxal 5'-phosphate</name>
        <dbReference type="ChEBI" id="CHEBI:597326"/>
    </cofactor>
</comment>
<evidence type="ECO:0000259" key="4">
    <source>
        <dbReference type="Pfam" id="PF00155"/>
    </source>
</evidence>
<evidence type="ECO:0000313" key="6">
    <source>
        <dbReference type="Proteomes" id="UP000474758"/>
    </source>
</evidence>
<dbReference type="InterPro" id="IPR015422">
    <property type="entry name" value="PyrdxlP-dep_Trfase_small"/>
</dbReference>
<dbReference type="Pfam" id="PF00155">
    <property type="entry name" value="Aminotran_1_2"/>
    <property type="match status" value="2"/>
</dbReference>
<dbReference type="GO" id="GO:0030170">
    <property type="term" value="F:pyridoxal phosphate binding"/>
    <property type="evidence" value="ECO:0007669"/>
    <property type="project" value="InterPro"/>
</dbReference>
<feature type="domain" description="Aminotransferase class I/classII large" evidence="4">
    <location>
        <begin position="55"/>
        <end position="125"/>
    </location>
</feature>
<name>A0A6M1TUZ4_9RHOB</name>
<evidence type="ECO:0000256" key="1">
    <source>
        <dbReference type="ARBA" id="ARBA00001933"/>
    </source>
</evidence>
<dbReference type="Gene3D" id="3.90.1150.10">
    <property type="entry name" value="Aspartate Aminotransferase, domain 1"/>
    <property type="match status" value="1"/>
</dbReference>
<reference evidence="5 6" key="1">
    <citation type="submission" date="2020-02" db="EMBL/GenBank/DDBJ databases">
        <title>Rhodobacter translucens sp. nov., a novel bacterium isolated from activated sludge.</title>
        <authorList>
            <person name="Liu J."/>
        </authorList>
    </citation>
    <scope>NUCLEOTIDE SEQUENCE [LARGE SCALE GENOMIC DNA]</scope>
    <source>
        <strain evidence="5 6">HX-7-19</strain>
    </source>
</reference>
<dbReference type="PROSITE" id="PS00105">
    <property type="entry name" value="AA_TRANSFER_CLASS_1"/>
    <property type="match status" value="1"/>
</dbReference>
<comment type="similarity">
    <text evidence="3">Belongs to the class-I pyridoxal-phosphate-dependent aminotransferase family.</text>
</comment>
<evidence type="ECO:0000256" key="2">
    <source>
        <dbReference type="ARBA" id="ARBA00022898"/>
    </source>
</evidence>
<accession>A0A6M1TUZ4</accession>
<dbReference type="InterPro" id="IPR015421">
    <property type="entry name" value="PyrdxlP-dep_Trfase_major"/>
</dbReference>
<organism evidence="5 6">
    <name type="scientific">Paragemmobacter kunshanensis</name>
    <dbReference type="NCBI Taxonomy" id="2583234"/>
    <lineage>
        <taxon>Bacteria</taxon>
        <taxon>Pseudomonadati</taxon>
        <taxon>Pseudomonadota</taxon>
        <taxon>Alphaproteobacteria</taxon>
        <taxon>Rhodobacterales</taxon>
        <taxon>Paracoccaceae</taxon>
        <taxon>Paragemmobacter</taxon>
    </lineage>
</organism>
<gene>
    <name evidence="5" type="ORF">G5V65_07480</name>
</gene>
<dbReference type="EMBL" id="JAALFE010000005">
    <property type="protein sequence ID" value="NGQ90736.1"/>
    <property type="molecule type" value="Genomic_DNA"/>
</dbReference>
<keyword evidence="3 5" id="KW-0808">Transferase</keyword>
<protein>
    <recommendedName>
        <fullName evidence="3">Aminotransferase</fullName>
        <ecNumber evidence="3">2.6.1.-</ecNumber>
    </recommendedName>
</protein>
<dbReference type="GO" id="GO:0008483">
    <property type="term" value="F:transaminase activity"/>
    <property type="evidence" value="ECO:0007669"/>
    <property type="project" value="UniProtKB-KW"/>
</dbReference>
<dbReference type="Proteomes" id="UP000474758">
    <property type="component" value="Unassembled WGS sequence"/>
</dbReference>
<feature type="domain" description="Aminotransferase class I/classII large" evidence="4">
    <location>
        <begin position="153"/>
        <end position="302"/>
    </location>
</feature>
<dbReference type="AlphaFoldDB" id="A0A6M1TUZ4"/>
<sequence length="316" mass="33832">MTPDHTRIAEPDHGGGIDAAAARWGGTRADWLDLSTGINPRPYPLPPLPADAWTALPDRAAFAALETAARRFWAVPHAADIIAAPGASALIARIPALLPPGRIAIPAPTYNEHARAFRAAGWTVTDNATEATVIVHPNNPDGRLHPPPSTPFAVIDESFCDTTPGATHIGQSTRPGTLILKSFGKFWGLAGARLGFAIGDPQLIARLKPMIGPWAVPGPTLAIATAALSDDVWAQTTRARLATDAQRLDTLMSRSGATPLGGTTLFRLYDTPDAGAWQDRLARHRILTRIFPYSTRWLRLGLPDGAGWHRLEHALT</sequence>
<comment type="caution">
    <text evidence="5">The sequence shown here is derived from an EMBL/GenBank/DDBJ whole genome shotgun (WGS) entry which is preliminary data.</text>
</comment>
<dbReference type="PANTHER" id="PTHR42885">
    <property type="entry name" value="HISTIDINOL-PHOSPHATE AMINOTRANSFERASE-RELATED"/>
    <property type="match status" value="1"/>
</dbReference>
<dbReference type="InterPro" id="IPR004839">
    <property type="entry name" value="Aminotransferase_I/II_large"/>
</dbReference>
<dbReference type="PANTHER" id="PTHR42885:SF1">
    <property type="entry name" value="THREONINE-PHOSPHATE DECARBOXYLASE"/>
    <property type="match status" value="1"/>
</dbReference>
<evidence type="ECO:0000313" key="5">
    <source>
        <dbReference type="EMBL" id="NGQ90736.1"/>
    </source>
</evidence>
<proteinExistence type="inferred from homology"/>
<keyword evidence="2" id="KW-0663">Pyridoxal phosphate</keyword>
<keyword evidence="6" id="KW-1185">Reference proteome</keyword>